<evidence type="ECO:0000313" key="2">
    <source>
        <dbReference type="Proteomes" id="UP001148662"/>
    </source>
</evidence>
<proteinExistence type="predicted"/>
<evidence type="ECO:0000313" key="1">
    <source>
        <dbReference type="EMBL" id="KAJ3548439.1"/>
    </source>
</evidence>
<keyword evidence="2" id="KW-1185">Reference proteome</keyword>
<protein>
    <submittedName>
        <fullName evidence="1">Uncharacterized protein</fullName>
    </submittedName>
</protein>
<sequence length="247" mass="28244">MARLNTTTEDGQAPVAREPGVSVGSMFQKLSTRLRPRTSLDVRGFAGRAHYPYPYAPRDAYYVKDDMMYLKSTGEVKRLPAMDRSHQDLLAWSTWLHQHYEPFLRGAAPEPPNTAGYYSVSLMDAHAILERRGGSYNYLRHLRDTGVFWPTRQGKFCPRISIEDEEWQTIGPPPVKDPRTETRIANMFSQYIDQSMFDEDDPMTGGCGTAAQDLDARELPAKRKATFELYAQSKTEETEPALRIRWT</sequence>
<accession>A0ACC1SXE0</accession>
<dbReference type="Proteomes" id="UP001148662">
    <property type="component" value="Unassembled WGS sequence"/>
</dbReference>
<comment type="caution">
    <text evidence="1">The sequence shown here is derived from an EMBL/GenBank/DDBJ whole genome shotgun (WGS) entry which is preliminary data.</text>
</comment>
<organism evidence="1 2">
    <name type="scientific">Phlebia brevispora</name>
    <dbReference type="NCBI Taxonomy" id="194682"/>
    <lineage>
        <taxon>Eukaryota</taxon>
        <taxon>Fungi</taxon>
        <taxon>Dikarya</taxon>
        <taxon>Basidiomycota</taxon>
        <taxon>Agaricomycotina</taxon>
        <taxon>Agaricomycetes</taxon>
        <taxon>Polyporales</taxon>
        <taxon>Meruliaceae</taxon>
        <taxon>Phlebia</taxon>
    </lineage>
</organism>
<name>A0ACC1SXE0_9APHY</name>
<gene>
    <name evidence="1" type="ORF">NM688_g5300</name>
</gene>
<dbReference type="EMBL" id="JANHOG010000962">
    <property type="protein sequence ID" value="KAJ3548439.1"/>
    <property type="molecule type" value="Genomic_DNA"/>
</dbReference>
<reference evidence="1" key="1">
    <citation type="submission" date="2022-07" db="EMBL/GenBank/DDBJ databases">
        <title>Genome Sequence of Phlebia brevispora.</title>
        <authorList>
            <person name="Buettner E."/>
        </authorList>
    </citation>
    <scope>NUCLEOTIDE SEQUENCE</scope>
    <source>
        <strain evidence="1">MPL23</strain>
    </source>
</reference>